<dbReference type="RefSeq" id="WP_163610727.1">
    <property type="nucleotide sequence ID" value="NZ_JAAGWB010000018.1"/>
</dbReference>
<name>A0A6P0H5F4_9ACTN</name>
<proteinExistence type="predicted"/>
<reference evidence="1 2" key="1">
    <citation type="submission" date="2020-02" db="EMBL/GenBank/DDBJ databases">
        <title>The WGS of Modestobacter muralis DSM 100205.</title>
        <authorList>
            <person name="Jiang Z."/>
        </authorList>
    </citation>
    <scope>NUCLEOTIDE SEQUENCE [LARGE SCALE GENOMIC DNA]</scope>
    <source>
        <strain evidence="1 2">DSM 100205</strain>
    </source>
</reference>
<evidence type="ECO:0000313" key="1">
    <source>
        <dbReference type="EMBL" id="NEN51030.1"/>
    </source>
</evidence>
<dbReference type="EMBL" id="JAAGWB010000018">
    <property type="protein sequence ID" value="NEN51030.1"/>
    <property type="molecule type" value="Genomic_DNA"/>
</dbReference>
<accession>A0A6P0H5F4</accession>
<organism evidence="1 2">
    <name type="scientific">Modestobacter muralis</name>
    <dbReference type="NCBI Taxonomy" id="1608614"/>
    <lineage>
        <taxon>Bacteria</taxon>
        <taxon>Bacillati</taxon>
        <taxon>Actinomycetota</taxon>
        <taxon>Actinomycetes</taxon>
        <taxon>Geodermatophilales</taxon>
        <taxon>Geodermatophilaceae</taxon>
        <taxon>Modestobacter</taxon>
    </lineage>
</organism>
<protein>
    <submittedName>
        <fullName evidence="1">Uncharacterized protein</fullName>
    </submittedName>
</protein>
<sequence>MIDSSGTRTPAQPQTDDDVVSRLRAGYGIPVGPLSLTAEPDGSLFTLTDQAGNARTFRSLDELDDAVTAARAAAWNHPPVPVGTPPAEPPTYVPAPVQDEPAWCVDHERIDEGHVEDKATVHRGVQVDVVTDAWQYAVRTYRYDFDLLPEGAQPEDPMVMVDDQCLTPAEALALGTALVSAARQLGVAEHPFDPVASEAAPCGFRTALPVPGGRNTRS</sequence>
<dbReference type="AlphaFoldDB" id="A0A6P0H5F4"/>
<dbReference type="Proteomes" id="UP000471152">
    <property type="component" value="Unassembled WGS sequence"/>
</dbReference>
<evidence type="ECO:0000313" key="2">
    <source>
        <dbReference type="Proteomes" id="UP000471152"/>
    </source>
</evidence>
<comment type="caution">
    <text evidence="1">The sequence shown here is derived from an EMBL/GenBank/DDBJ whole genome shotgun (WGS) entry which is preliminary data.</text>
</comment>
<gene>
    <name evidence="1" type="ORF">G3R41_08760</name>
</gene>